<organism evidence="1 2">
    <name type="scientific">Qipengyuania benthica</name>
    <dbReference type="NCBI Taxonomy" id="3067651"/>
    <lineage>
        <taxon>Bacteria</taxon>
        <taxon>Pseudomonadati</taxon>
        <taxon>Pseudomonadota</taxon>
        <taxon>Alphaproteobacteria</taxon>
        <taxon>Sphingomonadales</taxon>
        <taxon>Erythrobacteraceae</taxon>
        <taxon>Qipengyuania</taxon>
    </lineage>
</organism>
<dbReference type="Proteomes" id="UP001235664">
    <property type="component" value="Unassembled WGS sequence"/>
</dbReference>
<proteinExistence type="predicted"/>
<dbReference type="SUPFAM" id="SSF51182">
    <property type="entry name" value="RmlC-like cupins"/>
    <property type="match status" value="1"/>
</dbReference>
<gene>
    <name evidence="1" type="ORF">Q9K01_00790</name>
</gene>
<evidence type="ECO:0000313" key="2">
    <source>
        <dbReference type="Proteomes" id="UP001235664"/>
    </source>
</evidence>
<dbReference type="CDD" id="cd02208">
    <property type="entry name" value="cupin_RmlC-like"/>
    <property type="match status" value="1"/>
</dbReference>
<dbReference type="InterPro" id="IPR014710">
    <property type="entry name" value="RmlC-like_jellyroll"/>
</dbReference>
<name>A0ABT9H4E7_9SPHN</name>
<dbReference type="Gene3D" id="2.60.120.10">
    <property type="entry name" value="Jelly Rolls"/>
    <property type="match status" value="1"/>
</dbReference>
<keyword evidence="2" id="KW-1185">Reference proteome</keyword>
<accession>A0ABT9H4E7</accession>
<comment type="caution">
    <text evidence="1">The sequence shown here is derived from an EMBL/GenBank/DDBJ whole genome shotgun (WGS) entry which is preliminary data.</text>
</comment>
<dbReference type="RefSeq" id="WP_305928311.1">
    <property type="nucleotide sequence ID" value="NZ_JAVAIL010000001.1"/>
</dbReference>
<reference evidence="1 2" key="1">
    <citation type="submission" date="2023-08" db="EMBL/GenBank/DDBJ databases">
        <title>genomic of DY56.</title>
        <authorList>
            <person name="Wang Y."/>
        </authorList>
    </citation>
    <scope>NUCLEOTIDE SEQUENCE [LARGE SCALE GENOMIC DNA]</scope>
    <source>
        <strain evidence="1 2">DY56-A-20</strain>
    </source>
</reference>
<dbReference type="EMBL" id="JAVAIL010000001">
    <property type="protein sequence ID" value="MDP4538162.1"/>
    <property type="molecule type" value="Genomic_DNA"/>
</dbReference>
<sequence>MAGPRRLEESFVHLGLGATAVPQPAFAGGMEWYEGYGARHGEDGREGRLVSQYSFTEDWPSWEMHPHGSELVICTAGAMVLTQEWPDGRRETVALEAGDYAINPPGVWHIADVFEPATAIFITAGEGTEHRPR</sequence>
<dbReference type="InterPro" id="IPR011051">
    <property type="entry name" value="RmlC_Cupin_sf"/>
</dbReference>
<protein>
    <submittedName>
        <fullName evidence="1">Cupin domain-containing protein</fullName>
    </submittedName>
</protein>
<evidence type="ECO:0000313" key="1">
    <source>
        <dbReference type="EMBL" id="MDP4538162.1"/>
    </source>
</evidence>